<dbReference type="Pfam" id="PF05721">
    <property type="entry name" value="PhyH"/>
    <property type="match status" value="1"/>
</dbReference>
<dbReference type="InterPro" id="IPR008775">
    <property type="entry name" value="Phytyl_CoA_dOase-like"/>
</dbReference>
<gene>
    <name evidence="1" type="ORF">J2Z30_007237</name>
</gene>
<dbReference type="EMBL" id="JAGGLR010000023">
    <property type="protein sequence ID" value="MBP2066189.1"/>
    <property type="molecule type" value="Genomic_DNA"/>
</dbReference>
<reference evidence="1 2" key="1">
    <citation type="submission" date="2021-03" db="EMBL/GenBank/DDBJ databases">
        <title>Genomic Encyclopedia of Type Strains, Phase IV (KMG-IV): sequencing the most valuable type-strain genomes for metagenomic binning, comparative biology and taxonomic classification.</title>
        <authorList>
            <person name="Goeker M."/>
        </authorList>
    </citation>
    <scope>NUCLEOTIDE SEQUENCE [LARGE SCALE GENOMIC DNA]</scope>
    <source>
        <strain evidence="1 2">DSM 41954</strain>
    </source>
</reference>
<dbReference type="GeneID" id="32473555"/>
<name>A0ABS4N2I3_9ACTN</name>
<dbReference type="Proteomes" id="UP000756710">
    <property type="component" value="Unassembled WGS sequence"/>
</dbReference>
<dbReference type="SUPFAM" id="SSF51197">
    <property type="entry name" value="Clavaminate synthase-like"/>
    <property type="match status" value="1"/>
</dbReference>
<comment type="caution">
    <text evidence="1">The sequence shown here is derived from an EMBL/GenBank/DDBJ whole genome shotgun (WGS) entry which is preliminary data.</text>
</comment>
<evidence type="ECO:0000313" key="2">
    <source>
        <dbReference type="Proteomes" id="UP000756710"/>
    </source>
</evidence>
<dbReference type="Gene3D" id="2.60.120.620">
    <property type="entry name" value="q2cbj1_9rhob like domain"/>
    <property type="match status" value="1"/>
</dbReference>
<evidence type="ECO:0008006" key="3">
    <source>
        <dbReference type="Google" id="ProtNLM"/>
    </source>
</evidence>
<accession>A0ABS4N2I3</accession>
<proteinExistence type="predicted"/>
<organism evidence="1 2">
    <name type="scientific">Streptomyces iranensis</name>
    <dbReference type="NCBI Taxonomy" id="576784"/>
    <lineage>
        <taxon>Bacteria</taxon>
        <taxon>Bacillati</taxon>
        <taxon>Actinomycetota</taxon>
        <taxon>Actinomycetes</taxon>
        <taxon>Kitasatosporales</taxon>
        <taxon>Streptomycetaceae</taxon>
        <taxon>Streptomyces</taxon>
        <taxon>Streptomyces violaceusniger group</taxon>
    </lineage>
</organism>
<evidence type="ECO:0000313" key="1">
    <source>
        <dbReference type="EMBL" id="MBP2066189.1"/>
    </source>
</evidence>
<dbReference type="RefSeq" id="WP_044578016.1">
    <property type="nucleotide sequence ID" value="NZ_BAABDR010000086.1"/>
</dbReference>
<sequence length="255" mass="28205">MKAFFLTNGYLTIPNVLSPAQVARGRRAIAEMAESEGFTLQKGDVEALREGRGGYYIWHQLFRKEPPTLLDLYTEAGIGELADQLLRADVPSTQPRVAQVVLTIPPYTSSGPQEVPHFDGPMLIPGTWEPSSFSLLAGIWLTPHEVPGNGNLRVWPGTHLRFGEYLSERGADAIGDTDEMHDGPYPKIEMGDRVTVTGTAGSVYFAHYLLAHSAGDFTGSGGSRRETVYYRLNATDHHVNWRQSVTDPLFEFDQV</sequence>
<keyword evidence="2" id="KW-1185">Reference proteome</keyword>
<protein>
    <recommendedName>
        <fullName evidence="3">Phytanoyl-CoA dioxygenase</fullName>
    </recommendedName>
</protein>